<dbReference type="GO" id="GO:0008417">
    <property type="term" value="F:fucosyltransferase activity"/>
    <property type="evidence" value="ECO:0007669"/>
    <property type="project" value="InterPro"/>
</dbReference>
<organism evidence="2 4">
    <name type="scientific">Vanilla planifolia</name>
    <name type="common">Vanilla</name>
    <dbReference type="NCBI Taxonomy" id="51239"/>
    <lineage>
        <taxon>Eukaryota</taxon>
        <taxon>Viridiplantae</taxon>
        <taxon>Streptophyta</taxon>
        <taxon>Embryophyta</taxon>
        <taxon>Tracheophyta</taxon>
        <taxon>Spermatophyta</taxon>
        <taxon>Magnoliopsida</taxon>
        <taxon>Liliopsida</taxon>
        <taxon>Asparagales</taxon>
        <taxon>Orchidaceae</taxon>
        <taxon>Vanilloideae</taxon>
        <taxon>Vanilleae</taxon>
        <taxon>Vanilla</taxon>
    </lineage>
</organism>
<dbReference type="Proteomes" id="UP000636800">
    <property type="component" value="Chromosome 6"/>
</dbReference>
<dbReference type="AlphaFoldDB" id="A0A835UZX2"/>
<evidence type="ECO:0000313" key="1">
    <source>
        <dbReference type="EMBL" id="KAG0476276.1"/>
    </source>
</evidence>
<dbReference type="OrthoDB" id="427096at2759"/>
<evidence type="ECO:0000313" key="2">
    <source>
        <dbReference type="EMBL" id="KAG0477971.1"/>
    </source>
</evidence>
<reference evidence="3 4" key="1">
    <citation type="journal article" date="2020" name="Nat. Food">
        <title>A phased Vanilla planifolia genome enables genetic improvement of flavour and production.</title>
        <authorList>
            <person name="Hasing T."/>
            <person name="Tang H."/>
            <person name="Brym M."/>
            <person name="Khazi F."/>
            <person name="Huang T."/>
            <person name="Chambers A.H."/>
        </authorList>
    </citation>
    <scope>NUCLEOTIDE SEQUENCE [LARGE SCALE GENOMIC DNA]</scope>
    <source>
        <tissue evidence="2">Leaf</tissue>
    </source>
</reference>
<comment type="caution">
    <text evidence="2">The sequence shown here is derived from an EMBL/GenBank/DDBJ whole genome shotgun (WGS) entry which is preliminary data.</text>
</comment>
<proteinExistence type="predicted"/>
<sequence length="139" mass="15495">MIIHDGRLGYKIIMTTSLSSDVPVGYFSWAEYDIMAPMHTKSEKAYAAAFISNCAARNFHLQALQKQEKQNIKIDSYGSCHRNRGGNGTVPVVIGAPNIQDFTPCTGSLLHIKVLDDVPRIAMKNEIPCVRSHWHLTSH</sequence>
<dbReference type="EMBL" id="JADCNL010000006">
    <property type="protein sequence ID" value="KAG0476276.1"/>
    <property type="molecule type" value="Genomic_DNA"/>
</dbReference>
<accession>A0A835UZX2</accession>
<dbReference type="PANTHER" id="PTHR11929:SF220">
    <property type="entry name" value="FUCOSYLTRANSFERASE"/>
    <property type="match status" value="1"/>
</dbReference>
<dbReference type="EMBL" id="JADCNM010000006">
    <property type="protein sequence ID" value="KAG0477971.1"/>
    <property type="molecule type" value="Genomic_DNA"/>
</dbReference>
<dbReference type="InterPro" id="IPR001503">
    <property type="entry name" value="Glyco_trans_10"/>
</dbReference>
<dbReference type="Proteomes" id="UP000639772">
    <property type="component" value="Chromosome 6"/>
</dbReference>
<evidence type="ECO:0000313" key="4">
    <source>
        <dbReference type="Proteomes" id="UP000639772"/>
    </source>
</evidence>
<evidence type="ECO:0000313" key="3">
    <source>
        <dbReference type="Proteomes" id="UP000636800"/>
    </source>
</evidence>
<name>A0A835UZX2_VANPL</name>
<protein>
    <submittedName>
        <fullName evidence="2">Uncharacterized protein</fullName>
    </submittedName>
</protein>
<dbReference type="PANTHER" id="PTHR11929">
    <property type="entry name" value="ALPHA- 1,3 -FUCOSYLTRANSFERASE"/>
    <property type="match status" value="1"/>
</dbReference>
<keyword evidence="3" id="KW-1185">Reference proteome</keyword>
<dbReference type="GO" id="GO:0016020">
    <property type="term" value="C:membrane"/>
    <property type="evidence" value="ECO:0007669"/>
    <property type="project" value="InterPro"/>
</dbReference>
<gene>
    <name evidence="2" type="ORF">HPP92_012690</name>
    <name evidence="1" type="ORF">HPP92_013117</name>
</gene>
<dbReference type="SUPFAM" id="SSF53756">
    <property type="entry name" value="UDP-Glycosyltransferase/glycogen phosphorylase"/>
    <property type="match status" value="1"/>
</dbReference>